<comment type="catalytic activity">
    <reaction evidence="6">
        <text>guanosine(2445) in 23S rRNA + S-adenosyl-L-methionine = N(2)-methylguanosine(2445) in 23S rRNA + S-adenosyl-L-homocysteine + H(+)</text>
        <dbReference type="Rhea" id="RHEA:42740"/>
        <dbReference type="Rhea" id="RHEA-COMP:10215"/>
        <dbReference type="Rhea" id="RHEA-COMP:10216"/>
        <dbReference type="ChEBI" id="CHEBI:15378"/>
        <dbReference type="ChEBI" id="CHEBI:57856"/>
        <dbReference type="ChEBI" id="CHEBI:59789"/>
        <dbReference type="ChEBI" id="CHEBI:74269"/>
        <dbReference type="ChEBI" id="CHEBI:74481"/>
        <dbReference type="EC" id="2.1.1.173"/>
    </reaction>
</comment>
<dbReference type="Gene3D" id="3.30.750.80">
    <property type="entry name" value="RNA methyltransferase domain (HRMD) like"/>
    <property type="match status" value="1"/>
</dbReference>
<evidence type="ECO:0000256" key="7">
    <source>
        <dbReference type="PROSITE-ProRule" id="PRU00529"/>
    </source>
</evidence>
<evidence type="ECO:0000256" key="1">
    <source>
        <dbReference type="ARBA" id="ARBA00022490"/>
    </source>
</evidence>
<dbReference type="GO" id="GO:0070043">
    <property type="term" value="F:rRNA (guanine-N7-)-methyltransferase activity"/>
    <property type="evidence" value="ECO:0007669"/>
    <property type="project" value="UniProtKB-UniRule"/>
</dbReference>
<sequence length="777" mass="85042">MTSTNERVEYELFASCLAGFEQFLAAELKHLRARRIRPLHGGVSFYGTAAVAQRVCLWSRLASRITLVVRRVNAGDANLLYEGIRRIPWHEVIAPGASIAVHAHGMNDELRNTHFTELKVKDGICDALRERTGARPNVDSADPDANIDVRVRENRATISLDLSGESLYARAYLEPDAGQDAPLECALSAGALAMAQWGESCKTAALVDPACGDGSLVVEAAGMACDMAPGLARSRWGFEGWAAFDEDAWERLLDEADERFEEGLEAVGGAGTASTSASDRPDLERVRFVGACTSSPAIARARTRAKRAGLRQVVSIEAGDAHVVADMTRRACGVAERLSAGKTAAEDAQRPCLVASNMPAGDRIQSEARAQAEAAAFVKAAQAAPAGSMYVVVGGQGVQGRFGVDAADTLRFGRGRVEVSAQLFMRAPAEMATAVIPDSAGGAEHTVEVFEETSQQFADRLRKVAKERRKWARREGVTCYRVYDADLPDYAAAIDIYTGAGQAEGNTYLHIAEYAPPRSIDEDRARRRFDDILTVAPVVLGVRPDHVFSKVRCRDKGGGQYQGAGKRNYVTHVDEAGCLLEVDLAGYLDTGLFLDHRDTRAMVRSMADGKRFLNLFAYTGSATVQAAAGGAVETVTVDLSQTYLEWAQRNMEQNGFSGPEHMFERGDVMNWITQCRRNPRRFDLIFVDPPTFSNSKAMGKRTWDVQRDHVELLVGVSRLLTKGGIAVFSCNLRSFKPDFEQLEKYGVELEDITAQTIPHDFERNPRIHKCYLVRHVK</sequence>
<dbReference type="HAMAP" id="MF_01858">
    <property type="entry name" value="23SrRNA_methyltr_KL"/>
    <property type="match status" value="1"/>
</dbReference>
<protein>
    <recommendedName>
        <fullName evidence="6">Ribosomal RNA large subunit methyltransferase K/L</fullName>
    </recommendedName>
    <domain>
        <recommendedName>
            <fullName evidence="6">23S rRNA m2G2445 methyltransferase</fullName>
            <ecNumber evidence="6">2.1.1.173</ecNumber>
        </recommendedName>
        <alternativeName>
            <fullName evidence="6">rRNA (guanine-N(2)-)-methyltransferase RlmL</fullName>
        </alternativeName>
    </domain>
    <domain>
        <recommendedName>
            <fullName evidence="6">23S rRNA m7G2069 methyltransferase</fullName>
            <ecNumber evidence="6">2.1.1.264</ecNumber>
        </recommendedName>
        <alternativeName>
            <fullName evidence="6">rRNA (guanine-N(7)-)-methyltransferase RlmK</fullName>
        </alternativeName>
    </domain>
</protein>
<dbReference type="InterPro" id="IPR019614">
    <property type="entry name" value="SAM-dep_methyl-trfase"/>
</dbReference>
<dbReference type="Gene3D" id="3.40.50.150">
    <property type="entry name" value="Vaccinia Virus protein VP39"/>
    <property type="match status" value="2"/>
</dbReference>
<dbReference type="PIRSF" id="PIRSF037618">
    <property type="entry name" value="RNA_Mtase_bacteria_prd"/>
    <property type="match status" value="1"/>
</dbReference>
<feature type="domain" description="THUMP" evidence="8">
    <location>
        <begin position="51"/>
        <end position="162"/>
    </location>
</feature>
<reference evidence="9 10" key="1">
    <citation type="submission" date="2019-01" db="EMBL/GenBank/DDBJ databases">
        <title>Senegalimassilia sp. nov. KGMB04484 isolated human feces.</title>
        <authorList>
            <person name="Han K.-I."/>
            <person name="Kim J.-S."/>
            <person name="Lee K.C."/>
            <person name="Suh M.K."/>
            <person name="Eom M.K."/>
            <person name="Lee J.H."/>
            <person name="Park S.-H."/>
            <person name="Kang S.W."/>
            <person name="Park J.-E."/>
            <person name="Oh B.S."/>
            <person name="Yu S.Y."/>
            <person name="Choi S.-H."/>
            <person name="Lee D.H."/>
            <person name="Yoon H."/>
            <person name="Kim B.-Y."/>
            <person name="Lee J.H."/>
            <person name="Lee J.-S."/>
        </authorList>
    </citation>
    <scope>NUCLEOTIDE SEQUENCE [LARGE SCALE GENOMIC DNA]</scope>
    <source>
        <strain evidence="9 10">KGMB04484</strain>
    </source>
</reference>
<evidence type="ECO:0000259" key="8">
    <source>
        <dbReference type="PROSITE" id="PS51165"/>
    </source>
</evidence>
<evidence type="ECO:0000256" key="4">
    <source>
        <dbReference type="ARBA" id="ARBA00022679"/>
    </source>
</evidence>
<keyword evidence="7" id="KW-0694">RNA-binding</keyword>
<keyword evidence="10" id="KW-1185">Reference proteome</keyword>
<dbReference type="RefSeq" id="WP_129423022.1">
    <property type="nucleotide sequence ID" value="NZ_SDPW01000001.1"/>
</dbReference>
<keyword evidence="1 6" id="KW-0963">Cytoplasm</keyword>
<dbReference type="InterPro" id="IPR029063">
    <property type="entry name" value="SAM-dependent_MTases_sf"/>
</dbReference>
<keyword evidence="2 6" id="KW-0698">rRNA processing</keyword>
<keyword evidence="4 6" id="KW-0808">Transferase</keyword>
<dbReference type="GO" id="GO:0005737">
    <property type="term" value="C:cytoplasm"/>
    <property type="evidence" value="ECO:0007669"/>
    <property type="project" value="UniProtKB-SubCell"/>
</dbReference>
<dbReference type="Pfam" id="PF02926">
    <property type="entry name" value="THUMP"/>
    <property type="match status" value="1"/>
</dbReference>
<proteinExistence type="inferred from homology"/>
<comment type="subcellular location">
    <subcellularLocation>
        <location evidence="6">Cytoplasm</location>
    </subcellularLocation>
</comment>
<dbReference type="Proteomes" id="UP000293345">
    <property type="component" value="Unassembled WGS sequence"/>
</dbReference>
<name>A0A4Q2K264_9ACTN</name>
<dbReference type="EC" id="2.1.1.173" evidence="6"/>
<dbReference type="PROSITE" id="PS51165">
    <property type="entry name" value="THUMP"/>
    <property type="match status" value="1"/>
</dbReference>
<keyword evidence="5 6" id="KW-0949">S-adenosyl-L-methionine</keyword>
<evidence type="ECO:0000313" key="10">
    <source>
        <dbReference type="Proteomes" id="UP000293345"/>
    </source>
</evidence>
<comment type="caution">
    <text evidence="9">The sequence shown here is derived from an EMBL/GenBank/DDBJ whole genome shotgun (WGS) entry which is preliminary data.</text>
</comment>
<dbReference type="EMBL" id="SDPW01000001">
    <property type="protein sequence ID" value="RXZ53292.1"/>
    <property type="molecule type" value="Genomic_DNA"/>
</dbReference>
<evidence type="ECO:0000256" key="6">
    <source>
        <dbReference type="HAMAP-Rule" id="MF_01858"/>
    </source>
</evidence>
<organism evidence="9 10">
    <name type="scientific">Senegalimassilia faecalis</name>
    <dbReference type="NCBI Taxonomy" id="2509433"/>
    <lineage>
        <taxon>Bacteria</taxon>
        <taxon>Bacillati</taxon>
        <taxon>Actinomycetota</taxon>
        <taxon>Coriobacteriia</taxon>
        <taxon>Coriobacteriales</taxon>
        <taxon>Coriobacteriaceae</taxon>
        <taxon>Senegalimassilia</taxon>
    </lineage>
</organism>
<accession>A0A4Q2K264</accession>
<comment type="similarity">
    <text evidence="6">Belongs to the methyltransferase superfamily. RlmKL family.</text>
</comment>
<evidence type="ECO:0000256" key="2">
    <source>
        <dbReference type="ARBA" id="ARBA00022552"/>
    </source>
</evidence>
<evidence type="ECO:0000256" key="5">
    <source>
        <dbReference type="ARBA" id="ARBA00022691"/>
    </source>
</evidence>
<comment type="function">
    <text evidence="6">Specifically methylates the guanine in position 2445 (m2G2445) and the guanine in position 2069 (m7G2069) of 23S rRNA.</text>
</comment>
<dbReference type="Pfam" id="PF01170">
    <property type="entry name" value="UPF0020"/>
    <property type="match status" value="1"/>
</dbReference>
<dbReference type="PANTHER" id="PTHR47313:SF1">
    <property type="entry name" value="RIBOSOMAL RNA LARGE SUBUNIT METHYLTRANSFERASE K_L"/>
    <property type="match status" value="1"/>
</dbReference>
<dbReference type="SMART" id="SM00981">
    <property type="entry name" value="THUMP"/>
    <property type="match status" value="1"/>
</dbReference>
<dbReference type="AlphaFoldDB" id="A0A4Q2K264"/>
<dbReference type="Pfam" id="PF22020">
    <property type="entry name" value="RlmL_1st"/>
    <property type="match status" value="1"/>
</dbReference>
<gene>
    <name evidence="6 9" type="primary">rlmL</name>
    <name evidence="9" type="ORF">ET524_01355</name>
</gene>
<dbReference type="CDD" id="cd02440">
    <property type="entry name" value="AdoMet_MTases"/>
    <property type="match status" value="1"/>
</dbReference>
<dbReference type="Pfam" id="PF10672">
    <property type="entry name" value="Methyltrans_SAM"/>
    <property type="match status" value="1"/>
</dbReference>
<dbReference type="EC" id="2.1.1.264" evidence="6"/>
<dbReference type="InterPro" id="IPR054170">
    <property type="entry name" value="RlmL_1st"/>
</dbReference>
<dbReference type="PANTHER" id="PTHR47313">
    <property type="entry name" value="RIBOSOMAL RNA LARGE SUBUNIT METHYLTRANSFERASE K/L"/>
    <property type="match status" value="1"/>
</dbReference>
<evidence type="ECO:0000256" key="3">
    <source>
        <dbReference type="ARBA" id="ARBA00022603"/>
    </source>
</evidence>
<evidence type="ECO:0000313" key="9">
    <source>
        <dbReference type="EMBL" id="RXZ53292.1"/>
    </source>
</evidence>
<dbReference type="GO" id="GO:0003723">
    <property type="term" value="F:RNA binding"/>
    <property type="evidence" value="ECO:0007669"/>
    <property type="project" value="UniProtKB-UniRule"/>
</dbReference>
<dbReference type="GO" id="GO:0052915">
    <property type="term" value="F:23S rRNA (guanine(2445)-N(2))-methyltransferase activity"/>
    <property type="evidence" value="ECO:0007669"/>
    <property type="project" value="UniProtKB-UniRule"/>
</dbReference>
<dbReference type="InterPro" id="IPR000241">
    <property type="entry name" value="RlmKL-like_Mtase"/>
</dbReference>
<dbReference type="InterPro" id="IPR017244">
    <property type="entry name" value="23SrRNA_methyltr_KL"/>
</dbReference>
<dbReference type="Gene3D" id="3.30.2130.30">
    <property type="match status" value="2"/>
</dbReference>
<keyword evidence="3 6" id="KW-0489">Methyltransferase</keyword>
<dbReference type="SUPFAM" id="SSF53335">
    <property type="entry name" value="S-adenosyl-L-methionine-dependent methyltransferases"/>
    <property type="match status" value="2"/>
</dbReference>
<dbReference type="CDD" id="cd11715">
    <property type="entry name" value="THUMP_AdoMetMT"/>
    <property type="match status" value="1"/>
</dbReference>
<dbReference type="InterPro" id="IPR004114">
    <property type="entry name" value="THUMP_dom"/>
</dbReference>
<dbReference type="NCBIfam" id="NF008748">
    <property type="entry name" value="PRK11783.1"/>
    <property type="match status" value="1"/>
</dbReference>
<comment type="catalytic activity">
    <reaction evidence="6">
        <text>guanosine(2069) in 23S rRNA + S-adenosyl-L-methionine = N(2)-methylguanosine(2069) in 23S rRNA + S-adenosyl-L-homocysteine + H(+)</text>
        <dbReference type="Rhea" id="RHEA:43772"/>
        <dbReference type="Rhea" id="RHEA-COMP:10688"/>
        <dbReference type="Rhea" id="RHEA-COMP:10689"/>
        <dbReference type="ChEBI" id="CHEBI:15378"/>
        <dbReference type="ChEBI" id="CHEBI:57856"/>
        <dbReference type="ChEBI" id="CHEBI:59789"/>
        <dbReference type="ChEBI" id="CHEBI:74269"/>
        <dbReference type="ChEBI" id="CHEBI:74481"/>
        <dbReference type="EC" id="2.1.1.264"/>
    </reaction>
</comment>
<dbReference type="OrthoDB" id="9809404at2"/>